<evidence type="ECO:0000313" key="2">
    <source>
        <dbReference type="Proteomes" id="UP001419268"/>
    </source>
</evidence>
<evidence type="ECO:0000313" key="1">
    <source>
        <dbReference type="EMBL" id="KAK9118252.1"/>
    </source>
</evidence>
<keyword evidence="2" id="KW-1185">Reference proteome</keyword>
<protein>
    <submittedName>
        <fullName evidence="1">Uncharacterized protein</fullName>
    </submittedName>
</protein>
<comment type="caution">
    <text evidence="1">The sequence shown here is derived from an EMBL/GenBank/DDBJ whole genome shotgun (WGS) entry which is preliminary data.</text>
</comment>
<sequence length="155" mass="17981">MPNGLGAVDATLTRRIRVLDTYTFLCGPRVECQDHLLHILCFRIVRHYARLIVVKGFTDVGHSRSNLDRSQLESHVDLLTDSERKGDCYGYGGTEGISILFEVQYLFRPEKKDSAISIVRRLIRAKFLREHKVTLRHRRMLLRWSKSVSSSFQYA</sequence>
<organism evidence="1 2">
    <name type="scientific">Stephania cephalantha</name>
    <dbReference type="NCBI Taxonomy" id="152367"/>
    <lineage>
        <taxon>Eukaryota</taxon>
        <taxon>Viridiplantae</taxon>
        <taxon>Streptophyta</taxon>
        <taxon>Embryophyta</taxon>
        <taxon>Tracheophyta</taxon>
        <taxon>Spermatophyta</taxon>
        <taxon>Magnoliopsida</taxon>
        <taxon>Ranunculales</taxon>
        <taxon>Menispermaceae</taxon>
        <taxon>Menispermoideae</taxon>
        <taxon>Cissampelideae</taxon>
        <taxon>Stephania</taxon>
    </lineage>
</organism>
<proteinExistence type="predicted"/>
<name>A0AAP0NSI6_9MAGN</name>
<dbReference type="EMBL" id="JBBNAG010000007">
    <property type="protein sequence ID" value="KAK9118252.1"/>
    <property type="molecule type" value="Genomic_DNA"/>
</dbReference>
<dbReference type="AlphaFoldDB" id="A0AAP0NSI6"/>
<reference evidence="1 2" key="1">
    <citation type="submission" date="2024-01" db="EMBL/GenBank/DDBJ databases">
        <title>Genome assemblies of Stephania.</title>
        <authorList>
            <person name="Yang L."/>
        </authorList>
    </citation>
    <scope>NUCLEOTIDE SEQUENCE [LARGE SCALE GENOMIC DNA]</scope>
    <source>
        <strain evidence="1">JXDWG</strain>
        <tissue evidence="1">Leaf</tissue>
    </source>
</reference>
<gene>
    <name evidence="1" type="ORF">Scep_016345</name>
</gene>
<accession>A0AAP0NSI6</accession>
<dbReference type="Proteomes" id="UP001419268">
    <property type="component" value="Unassembled WGS sequence"/>
</dbReference>